<organism evidence="1 2">
    <name type="scientific">Ajellomyces capsulatus</name>
    <name type="common">Darling's disease fungus</name>
    <name type="synonym">Histoplasma capsulatum</name>
    <dbReference type="NCBI Taxonomy" id="5037"/>
    <lineage>
        <taxon>Eukaryota</taxon>
        <taxon>Fungi</taxon>
        <taxon>Dikarya</taxon>
        <taxon>Ascomycota</taxon>
        <taxon>Pezizomycotina</taxon>
        <taxon>Eurotiomycetes</taxon>
        <taxon>Eurotiomycetidae</taxon>
        <taxon>Onygenales</taxon>
        <taxon>Ajellomycetaceae</taxon>
        <taxon>Histoplasma</taxon>
    </lineage>
</organism>
<reference evidence="1 2" key="1">
    <citation type="submission" date="2021-01" db="EMBL/GenBank/DDBJ databases">
        <title>Chromosome-level genome assembly of a human fungal pathogen reveals clustering of transcriptionally co-regulated genes.</title>
        <authorList>
            <person name="Voorhies M."/>
            <person name="Cohen S."/>
            <person name="Shea T.P."/>
            <person name="Petrus S."/>
            <person name="Munoz J.F."/>
            <person name="Poplawski S."/>
            <person name="Goldman W.E."/>
            <person name="Michael T."/>
            <person name="Cuomo C.A."/>
            <person name="Sil A."/>
            <person name="Beyhan S."/>
        </authorList>
    </citation>
    <scope>NUCLEOTIDE SEQUENCE [LARGE SCALE GENOMIC DNA]</scope>
    <source>
        <strain evidence="1 2">G184AR</strain>
    </source>
</reference>
<proteinExistence type="predicted"/>
<evidence type="ECO:0000313" key="2">
    <source>
        <dbReference type="Proteomes" id="UP000670092"/>
    </source>
</evidence>
<gene>
    <name evidence="1" type="ORF">I7I52_02655</name>
</gene>
<dbReference type="EMBL" id="JAEVHI010000001">
    <property type="protein sequence ID" value="KAG5304355.1"/>
    <property type="molecule type" value="Genomic_DNA"/>
</dbReference>
<protein>
    <submittedName>
        <fullName evidence="1">Uncharacterized protein</fullName>
    </submittedName>
</protein>
<dbReference type="AlphaFoldDB" id="A0A8H8D714"/>
<accession>A0A8H8D714</accession>
<dbReference type="Proteomes" id="UP000670092">
    <property type="component" value="Unassembled WGS sequence"/>
</dbReference>
<comment type="caution">
    <text evidence="1">The sequence shown here is derived from an EMBL/GenBank/DDBJ whole genome shotgun (WGS) entry which is preliminary data.</text>
</comment>
<sequence>MKHAISIGRREAYSLFIHDGGLMCSEVGGVVSACYSAIWFPSITNSIFKYDKASPIVTR</sequence>
<dbReference type="VEuPathDB" id="FungiDB:I7I52_02655"/>
<name>A0A8H8D714_AJECA</name>
<evidence type="ECO:0000313" key="1">
    <source>
        <dbReference type="EMBL" id="KAG5304355.1"/>
    </source>
</evidence>